<gene>
    <name evidence="4" type="ORF">ACFQ35_05650</name>
</gene>
<dbReference type="Pfam" id="PF00440">
    <property type="entry name" value="TetR_N"/>
    <property type="match status" value="1"/>
</dbReference>
<dbReference type="PANTHER" id="PTHR30055">
    <property type="entry name" value="HTH-TYPE TRANSCRIPTIONAL REGULATOR RUTR"/>
    <property type="match status" value="1"/>
</dbReference>
<feature type="domain" description="HTH tetR-type" evidence="3">
    <location>
        <begin position="6"/>
        <end position="66"/>
    </location>
</feature>
<accession>A0ABW3V3K6</accession>
<protein>
    <submittedName>
        <fullName evidence="4">TetR/AcrR family transcriptional regulator</fullName>
    </submittedName>
</protein>
<dbReference type="Gene3D" id="1.10.357.10">
    <property type="entry name" value="Tetracycline Repressor, domain 2"/>
    <property type="match status" value="1"/>
</dbReference>
<dbReference type="EMBL" id="JBHTMA010000030">
    <property type="protein sequence ID" value="MFD1226636.1"/>
    <property type="molecule type" value="Genomic_DNA"/>
</dbReference>
<reference evidence="5" key="1">
    <citation type="journal article" date="2019" name="Int. J. Syst. Evol. Microbiol.">
        <title>The Global Catalogue of Microorganisms (GCM) 10K type strain sequencing project: providing services to taxonomists for standard genome sequencing and annotation.</title>
        <authorList>
            <consortium name="The Broad Institute Genomics Platform"/>
            <consortium name="The Broad Institute Genome Sequencing Center for Infectious Disease"/>
            <person name="Wu L."/>
            <person name="Ma J."/>
        </authorList>
    </citation>
    <scope>NUCLEOTIDE SEQUENCE [LARGE SCALE GENOMIC DNA]</scope>
    <source>
        <strain evidence="5">CCUG 49584</strain>
    </source>
</reference>
<feature type="DNA-binding region" description="H-T-H motif" evidence="2">
    <location>
        <begin position="29"/>
        <end position="48"/>
    </location>
</feature>
<keyword evidence="1 2" id="KW-0238">DNA-binding</keyword>
<organism evidence="4 5">
    <name type="scientific">Pseudochrobactrum kiredjianiae</name>
    <dbReference type="NCBI Taxonomy" id="386305"/>
    <lineage>
        <taxon>Bacteria</taxon>
        <taxon>Pseudomonadati</taxon>
        <taxon>Pseudomonadota</taxon>
        <taxon>Alphaproteobacteria</taxon>
        <taxon>Hyphomicrobiales</taxon>
        <taxon>Brucellaceae</taxon>
        <taxon>Pseudochrobactrum</taxon>
    </lineage>
</organism>
<dbReference type="PANTHER" id="PTHR30055:SF231">
    <property type="entry name" value="TRANSCRIPTIONAL REGULATORY PROTEIN (PROBABLY DEOR-FAMILY)-RELATED"/>
    <property type="match status" value="1"/>
</dbReference>
<sequence length="188" mass="20812">MVPRGDDRRSAIIQAALRVLIREGAHGFRMRAIATEAGIGLSHVQYYFKTIDLMLAAVVETHLQEWDIVMQDAPADLCGAVDFLLRKQIERDECQLLWELWALSGRDVAANDALVAFYQGYIDRVCMLIDPLVPHDQCDLCLRPRAALIVALLEGASILRGNGREQRLSINIADHLAAAVRAIAISPA</sequence>
<dbReference type="InterPro" id="IPR001647">
    <property type="entry name" value="HTH_TetR"/>
</dbReference>
<comment type="caution">
    <text evidence="4">The sequence shown here is derived from an EMBL/GenBank/DDBJ whole genome shotgun (WGS) entry which is preliminary data.</text>
</comment>
<dbReference type="RefSeq" id="WP_289388364.1">
    <property type="nucleotide sequence ID" value="NZ_JAUCBM010000011.1"/>
</dbReference>
<dbReference type="SUPFAM" id="SSF46689">
    <property type="entry name" value="Homeodomain-like"/>
    <property type="match status" value="1"/>
</dbReference>
<evidence type="ECO:0000259" key="3">
    <source>
        <dbReference type="PROSITE" id="PS50977"/>
    </source>
</evidence>
<keyword evidence="5" id="KW-1185">Reference proteome</keyword>
<evidence type="ECO:0000313" key="5">
    <source>
        <dbReference type="Proteomes" id="UP001597263"/>
    </source>
</evidence>
<evidence type="ECO:0000313" key="4">
    <source>
        <dbReference type="EMBL" id="MFD1226636.1"/>
    </source>
</evidence>
<dbReference type="Proteomes" id="UP001597263">
    <property type="component" value="Unassembled WGS sequence"/>
</dbReference>
<dbReference type="InterPro" id="IPR050109">
    <property type="entry name" value="HTH-type_TetR-like_transc_reg"/>
</dbReference>
<name>A0ABW3V3K6_9HYPH</name>
<dbReference type="InterPro" id="IPR009057">
    <property type="entry name" value="Homeodomain-like_sf"/>
</dbReference>
<proteinExistence type="predicted"/>
<evidence type="ECO:0000256" key="1">
    <source>
        <dbReference type="ARBA" id="ARBA00023125"/>
    </source>
</evidence>
<dbReference type="PROSITE" id="PS50977">
    <property type="entry name" value="HTH_TETR_2"/>
    <property type="match status" value="1"/>
</dbReference>
<evidence type="ECO:0000256" key="2">
    <source>
        <dbReference type="PROSITE-ProRule" id="PRU00335"/>
    </source>
</evidence>